<keyword evidence="1" id="KW-0808">Transferase</keyword>
<dbReference type="InterPro" id="IPR018357">
    <property type="entry name" value="Hexapep_transf_CS"/>
</dbReference>
<dbReference type="Pfam" id="PF00132">
    <property type="entry name" value="Hexapep"/>
    <property type="match status" value="1"/>
</dbReference>
<evidence type="ECO:0000313" key="4">
    <source>
        <dbReference type="EMBL" id="MBD2857988.1"/>
    </source>
</evidence>
<dbReference type="CDD" id="cd04647">
    <property type="entry name" value="LbH_MAT_like"/>
    <property type="match status" value="1"/>
</dbReference>
<dbReference type="PROSITE" id="PS00101">
    <property type="entry name" value="HEXAPEP_TRANSFERASES"/>
    <property type="match status" value="1"/>
</dbReference>
<dbReference type="PANTHER" id="PTHR23416:SF78">
    <property type="entry name" value="LIPOPOLYSACCHARIDE BIOSYNTHESIS O-ACETYL TRANSFERASE WBBJ-RELATED"/>
    <property type="match status" value="1"/>
</dbReference>
<dbReference type="RefSeq" id="WP_190762321.1">
    <property type="nucleotide sequence ID" value="NZ_JACXLD010000001.1"/>
</dbReference>
<dbReference type="PANTHER" id="PTHR23416">
    <property type="entry name" value="SIALIC ACID SYNTHASE-RELATED"/>
    <property type="match status" value="1"/>
</dbReference>
<dbReference type="InterPro" id="IPR011004">
    <property type="entry name" value="Trimer_LpxA-like_sf"/>
</dbReference>
<organism evidence="4 5">
    <name type="scientific">Spongiibacter pelagi</name>
    <dbReference type="NCBI Taxonomy" id="2760804"/>
    <lineage>
        <taxon>Bacteria</taxon>
        <taxon>Pseudomonadati</taxon>
        <taxon>Pseudomonadota</taxon>
        <taxon>Gammaproteobacteria</taxon>
        <taxon>Cellvibrionales</taxon>
        <taxon>Spongiibacteraceae</taxon>
        <taxon>Spongiibacter</taxon>
    </lineage>
</organism>
<evidence type="ECO:0000256" key="2">
    <source>
        <dbReference type="ARBA" id="ARBA00022737"/>
    </source>
</evidence>
<evidence type="ECO:0000256" key="3">
    <source>
        <dbReference type="ARBA" id="ARBA00023315"/>
    </source>
</evidence>
<sequence length="240" mass="27166">MRIDRRPYWYKKAYLRFRYWYTEHFLAPACDSLGDYHTFMKPWYTSISGPNIVIGRCATIVSEPSSRVEIGVWGRKDWEGRIEIGDNVLMSPGTRISASDEIIIGNGVMMAHGVYITDSDWHGIYDRTERSANKTPVHIGNNVWLGDRATVLKGVTIGENSIVAACAVVTRDVPANVVVAGNPAVVVKNLDPEKGFKTRDDYFADPESLARFFDGVDKMVLEGNSFWNWLRCLVWPRRGD</sequence>
<dbReference type="AlphaFoldDB" id="A0A927GVE6"/>
<dbReference type="InterPro" id="IPR051159">
    <property type="entry name" value="Hexapeptide_acetyltransf"/>
</dbReference>
<comment type="caution">
    <text evidence="4">The sequence shown here is derived from an EMBL/GenBank/DDBJ whole genome shotgun (WGS) entry which is preliminary data.</text>
</comment>
<evidence type="ECO:0000256" key="1">
    <source>
        <dbReference type="ARBA" id="ARBA00022679"/>
    </source>
</evidence>
<gene>
    <name evidence="4" type="ORF">IB286_03140</name>
</gene>
<dbReference type="InterPro" id="IPR001451">
    <property type="entry name" value="Hexapep"/>
</dbReference>
<proteinExistence type="predicted"/>
<keyword evidence="2" id="KW-0677">Repeat</keyword>
<keyword evidence="3 4" id="KW-0012">Acyltransferase</keyword>
<dbReference type="EMBL" id="JACXLD010000001">
    <property type="protein sequence ID" value="MBD2857988.1"/>
    <property type="molecule type" value="Genomic_DNA"/>
</dbReference>
<dbReference type="Proteomes" id="UP000610558">
    <property type="component" value="Unassembled WGS sequence"/>
</dbReference>
<accession>A0A927GVE6</accession>
<protein>
    <submittedName>
        <fullName evidence="4">Acyltransferase</fullName>
    </submittedName>
</protein>
<keyword evidence="5" id="KW-1185">Reference proteome</keyword>
<reference evidence="4" key="1">
    <citation type="submission" date="2020-09" db="EMBL/GenBank/DDBJ databases">
        <authorList>
            <person name="Yoon J.-W."/>
        </authorList>
    </citation>
    <scope>NUCLEOTIDE SEQUENCE</scope>
    <source>
        <strain evidence="4">KMU-158</strain>
    </source>
</reference>
<dbReference type="SUPFAM" id="SSF51161">
    <property type="entry name" value="Trimeric LpxA-like enzymes"/>
    <property type="match status" value="1"/>
</dbReference>
<dbReference type="Gene3D" id="2.160.10.10">
    <property type="entry name" value="Hexapeptide repeat proteins"/>
    <property type="match status" value="1"/>
</dbReference>
<name>A0A927GVE6_9GAMM</name>
<dbReference type="GO" id="GO:0016746">
    <property type="term" value="F:acyltransferase activity"/>
    <property type="evidence" value="ECO:0007669"/>
    <property type="project" value="UniProtKB-KW"/>
</dbReference>
<evidence type="ECO:0000313" key="5">
    <source>
        <dbReference type="Proteomes" id="UP000610558"/>
    </source>
</evidence>